<dbReference type="Pfam" id="PF14662">
    <property type="entry name" value="KASH_CCD"/>
    <property type="match status" value="1"/>
</dbReference>
<dbReference type="GO" id="GO:0007129">
    <property type="term" value="P:homologous chromosome pairing at meiosis"/>
    <property type="evidence" value="ECO:0007669"/>
    <property type="project" value="TreeGrafter"/>
</dbReference>
<dbReference type="InterPro" id="IPR028168">
    <property type="entry name" value="KASH5_CC"/>
</dbReference>
<evidence type="ECO:0000259" key="4">
    <source>
        <dbReference type="Pfam" id="PF14662"/>
    </source>
</evidence>
<sequence>MQEFQSNGIFSPTSCVLEEDETKGIFTCSEEEVLNITFEACDTMGTGEVLASTVMQYLQDMTAQSPERGRLLMLYNMLDPDRQGVAVNRDTFHAAMKRWIVECSQDCMLEEDCQNAETEKNRTHINGNELFAAESEKAFHEGTDGLDHETSDLMNRVADLQYANQKLSEQNSSLLRAVEMCEEANLQLTDEIVTLKSKLTRIRQLELQKVLKDEAEERVSEQNDRAAEAEKGAKEAKKTAAVSWWRAVKVEEEKVKAREEAARLKTRLLETEGRLLQAQRTIEEMESKVTVEEEKVKDREKAARLKKRLLETEERLLQAQRTIEEMGSKSTRLEQMLLESQQRTLTAETRARVAEDKMAATLNITEKKVKAVDQRLAELQEERIKGIQAGEQKVMQALIEADMFKMEVCQLNESSSNLLMKSAKEMEAMKESVSRAAELVSLTERRLAIAKERIDTAEKRIQVTKERAESAAIHLDSVEKGTATNEGKEDSWASFLNKPLLLHSPFFSTASGQHCDGHSTARLQTTLLDALTLELLRTRQQSTGYCFKPFPPYQHRETCVKCAREKRYAGEVNEENVERPKVSTSDESTQTDPEDNGRSQGSVTQHSAAPNTERKHKTGMLVLSFQSSEDKELQYLPQELSESLTKEPTPDLANPAPDLANPGPDLTSPTPDLDNSAPDLANPAPDLTNPAPDLASPAPDLTNPAPDLASSAPDLANPAPDLANPAPDLTNPAPDLASPAPDLTNPAPDLASSAPDLASPAPDLSNPAPDLANPAPDLASPVSRAPGPRYPPPFQTMPTLPEEEEEDEAAEEQESSPPSPVSVTLHLLVLRV</sequence>
<organism evidence="5 6">
    <name type="scientific">Acipenser ruthenus</name>
    <name type="common">Sterlet sturgeon</name>
    <dbReference type="NCBI Taxonomy" id="7906"/>
    <lineage>
        <taxon>Eukaryota</taxon>
        <taxon>Metazoa</taxon>
        <taxon>Chordata</taxon>
        <taxon>Craniata</taxon>
        <taxon>Vertebrata</taxon>
        <taxon>Euteleostomi</taxon>
        <taxon>Actinopterygii</taxon>
        <taxon>Chondrostei</taxon>
        <taxon>Acipenseriformes</taxon>
        <taxon>Acipenseridae</taxon>
        <taxon>Acipenser</taxon>
    </lineage>
</organism>
<dbReference type="GO" id="GO:0000781">
    <property type="term" value="C:chromosome, telomeric region"/>
    <property type="evidence" value="ECO:0007669"/>
    <property type="project" value="TreeGrafter"/>
</dbReference>
<feature type="domain" description="KASH5-like coiled-coil" evidence="4">
    <location>
        <begin position="149"/>
        <end position="337"/>
    </location>
</feature>
<dbReference type="Proteomes" id="UP000289886">
    <property type="component" value="Unassembled WGS sequence"/>
</dbReference>
<proteinExistence type="predicted"/>
<comment type="caution">
    <text evidence="5">The sequence shown here is derived from an EMBL/GenBank/DDBJ whole genome shotgun (WGS) entry which is preliminary data.</text>
</comment>
<feature type="region of interest" description="Disordered" evidence="2">
    <location>
        <begin position="642"/>
        <end position="826"/>
    </location>
</feature>
<feature type="compositionally biased region" description="Polar residues" evidence="2">
    <location>
        <begin position="598"/>
        <end position="610"/>
    </location>
</feature>
<dbReference type="AlphaFoldDB" id="A0A444UMP8"/>
<keyword evidence="1" id="KW-0175">Coiled coil</keyword>
<name>A0A444UMP8_ACIRT</name>
<feature type="region of interest" description="Disordered" evidence="2">
    <location>
        <begin position="214"/>
        <end position="233"/>
    </location>
</feature>
<feature type="compositionally biased region" description="Low complexity" evidence="2">
    <location>
        <begin position="690"/>
        <end position="701"/>
    </location>
</feature>
<gene>
    <name evidence="5" type="ORF">EOD39_3545</name>
</gene>
<feature type="compositionally biased region" description="Acidic residues" evidence="2">
    <location>
        <begin position="801"/>
        <end position="814"/>
    </location>
</feature>
<evidence type="ECO:0000256" key="1">
    <source>
        <dbReference type="SAM" id="Coils"/>
    </source>
</evidence>
<accession>A0A444UMP8</accession>
<dbReference type="GO" id="GO:0090220">
    <property type="term" value="P:chromosome localization to nuclear envelope involved in homologous chromosome segregation"/>
    <property type="evidence" value="ECO:0007669"/>
    <property type="project" value="TreeGrafter"/>
</dbReference>
<dbReference type="GO" id="GO:0034993">
    <property type="term" value="C:meiotic nuclear membrane microtubule tethering complex"/>
    <property type="evidence" value="ECO:0007669"/>
    <property type="project" value="InterPro"/>
</dbReference>
<dbReference type="GO" id="GO:0034397">
    <property type="term" value="P:telomere localization"/>
    <property type="evidence" value="ECO:0007669"/>
    <property type="project" value="InterPro"/>
</dbReference>
<evidence type="ECO:0000313" key="6">
    <source>
        <dbReference type="Proteomes" id="UP000289886"/>
    </source>
</evidence>
<dbReference type="PANTHER" id="PTHR47300:SF1">
    <property type="entry name" value="PROTEIN KASH5"/>
    <property type="match status" value="1"/>
</dbReference>
<feature type="domain" description="Protein KASH5 EF-hand-like" evidence="3">
    <location>
        <begin position="36"/>
        <end position="100"/>
    </location>
</feature>
<protein>
    <submittedName>
        <fullName evidence="5">Lymphoid-restricted membrane protein</fullName>
    </submittedName>
</protein>
<dbReference type="GO" id="GO:0051653">
    <property type="term" value="P:spindle localization"/>
    <property type="evidence" value="ECO:0007669"/>
    <property type="project" value="TreeGrafter"/>
</dbReference>
<dbReference type="Pfam" id="PF14658">
    <property type="entry name" value="EF-hand_9"/>
    <property type="match status" value="1"/>
</dbReference>
<dbReference type="GO" id="GO:0070840">
    <property type="term" value="F:dynein complex binding"/>
    <property type="evidence" value="ECO:0007669"/>
    <property type="project" value="TreeGrafter"/>
</dbReference>
<dbReference type="GO" id="GO:0007015">
    <property type="term" value="P:actin filament organization"/>
    <property type="evidence" value="ECO:0007669"/>
    <property type="project" value="TreeGrafter"/>
</dbReference>
<feature type="region of interest" description="Disordered" evidence="2">
    <location>
        <begin position="572"/>
        <end position="616"/>
    </location>
</feature>
<evidence type="ECO:0000313" key="5">
    <source>
        <dbReference type="EMBL" id="RXM36381.1"/>
    </source>
</evidence>
<feature type="compositionally biased region" description="Polar residues" evidence="2">
    <location>
        <begin position="582"/>
        <end position="591"/>
    </location>
</feature>
<feature type="compositionally biased region" description="Low complexity" evidence="2">
    <location>
        <begin position="708"/>
        <end position="781"/>
    </location>
</feature>
<feature type="coiled-coil region" evidence="1">
    <location>
        <begin position="440"/>
        <end position="467"/>
    </location>
</feature>
<dbReference type="GO" id="GO:0090619">
    <property type="term" value="C:meiotic spindle pole"/>
    <property type="evidence" value="ECO:0007669"/>
    <property type="project" value="TreeGrafter"/>
</dbReference>
<evidence type="ECO:0000259" key="3">
    <source>
        <dbReference type="Pfam" id="PF14658"/>
    </source>
</evidence>
<keyword evidence="6" id="KW-1185">Reference proteome</keyword>
<dbReference type="PANTHER" id="PTHR47300">
    <property type="entry name" value="PROTEIN KASH5"/>
    <property type="match status" value="1"/>
</dbReference>
<dbReference type="InterPro" id="IPR039508">
    <property type="entry name" value="KASH5_EF-hand-like_dom"/>
</dbReference>
<dbReference type="EMBL" id="SCEB01214250">
    <property type="protein sequence ID" value="RXM36381.1"/>
    <property type="molecule type" value="Genomic_DNA"/>
</dbReference>
<dbReference type="InterPro" id="IPR028170">
    <property type="entry name" value="KASH5"/>
</dbReference>
<dbReference type="GO" id="GO:0000800">
    <property type="term" value="C:lateral element"/>
    <property type="evidence" value="ECO:0007669"/>
    <property type="project" value="TreeGrafter"/>
</dbReference>
<dbReference type="GO" id="GO:0051225">
    <property type="term" value="P:spindle assembly"/>
    <property type="evidence" value="ECO:0007669"/>
    <property type="project" value="TreeGrafter"/>
</dbReference>
<dbReference type="GO" id="GO:0005640">
    <property type="term" value="C:nuclear outer membrane"/>
    <property type="evidence" value="ECO:0007669"/>
    <property type="project" value="TreeGrafter"/>
</dbReference>
<evidence type="ECO:0000256" key="2">
    <source>
        <dbReference type="SAM" id="MobiDB-lite"/>
    </source>
</evidence>
<reference evidence="5 6" key="1">
    <citation type="submission" date="2019-01" db="EMBL/GenBank/DDBJ databases">
        <title>Draft Genome and Complete Hox-Cluster Characterization of the Sterlet Sturgeon (Acipenser ruthenus).</title>
        <authorList>
            <person name="Wei Q."/>
        </authorList>
    </citation>
    <scope>NUCLEOTIDE SEQUENCE [LARGE SCALE GENOMIC DNA]</scope>
    <source>
        <strain evidence="5">WHYD16114868_AA</strain>
        <tissue evidence="5">Blood</tissue>
    </source>
</reference>